<evidence type="ECO:0000256" key="3">
    <source>
        <dbReference type="ARBA" id="ARBA00011881"/>
    </source>
</evidence>
<accession>A0A6J1CDB6</accession>
<dbReference type="EC" id="1.6.5.2" evidence="4"/>
<proteinExistence type="inferred from homology"/>
<dbReference type="PANTHER" id="PTHR30543:SF21">
    <property type="entry name" value="NAD(P)H-DEPENDENT FMN REDUCTASE LOT6"/>
    <property type="match status" value="1"/>
</dbReference>
<dbReference type="PANTHER" id="PTHR30543">
    <property type="entry name" value="CHROMATE REDUCTASE"/>
    <property type="match status" value="1"/>
</dbReference>
<feature type="domain" description="NADPH-dependent FMN reductase-like" evidence="13">
    <location>
        <begin position="35"/>
        <end position="181"/>
    </location>
</feature>
<dbReference type="Proteomes" id="UP000504603">
    <property type="component" value="Unplaced"/>
</dbReference>
<evidence type="ECO:0000256" key="6">
    <source>
        <dbReference type="ARBA" id="ARBA00022643"/>
    </source>
</evidence>
<dbReference type="GO" id="GO:0010181">
    <property type="term" value="F:FMN binding"/>
    <property type="evidence" value="ECO:0007669"/>
    <property type="project" value="TreeGrafter"/>
</dbReference>
<protein>
    <recommendedName>
        <fullName evidence="4">NAD(P)H dehydrogenase (quinone)</fullName>
        <ecNumber evidence="4">1.6.5.2</ecNumber>
    </recommendedName>
</protein>
<keyword evidence="8" id="KW-0560">Oxidoreductase</keyword>
<keyword evidence="14" id="KW-1185">Reference proteome</keyword>
<evidence type="ECO:0000256" key="8">
    <source>
        <dbReference type="ARBA" id="ARBA00023002"/>
    </source>
</evidence>
<dbReference type="GO" id="GO:0005829">
    <property type="term" value="C:cytosol"/>
    <property type="evidence" value="ECO:0007669"/>
    <property type="project" value="TreeGrafter"/>
</dbReference>
<comment type="catalytic activity">
    <reaction evidence="10">
        <text>a quinone + NADH + H(+) = a quinol + NAD(+)</text>
        <dbReference type="Rhea" id="RHEA:46160"/>
        <dbReference type="ChEBI" id="CHEBI:15378"/>
        <dbReference type="ChEBI" id="CHEBI:24646"/>
        <dbReference type="ChEBI" id="CHEBI:57540"/>
        <dbReference type="ChEBI" id="CHEBI:57945"/>
        <dbReference type="ChEBI" id="CHEBI:132124"/>
        <dbReference type="EC" id="1.6.5.2"/>
    </reaction>
</comment>
<dbReference type="Pfam" id="PF03358">
    <property type="entry name" value="FMN_red"/>
    <property type="match status" value="1"/>
</dbReference>
<dbReference type="Gene3D" id="3.40.50.360">
    <property type="match status" value="1"/>
</dbReference>
<gene>
    <name evidence="15" type="primary">LOC111010167</name>
</gene>
<comment type="catalytic activity">
    <reaction evidence="11">
        <text>a quinone + NADPH + H(+) = a quinol + NADP(+)</text>
        <dbReference type="Rhea" id="RHEA:46164"/>
        <dbReference type="ChEBI" id="CHEBI:15378"/>
        <dbReference type="ChEBI" id="CHEBI:24646"/>
        <dbReference type="ChEBI" id="CHEBI:57783"/>
        <dbReference type="ChEBI" id="CHEBI:58349"/>
        <dbReference type="ChEBI" id="CHEBI:132124"/>
        <dbReference type="EC" id="1.6.5.2"/>
    </reaction>
</comment>
<evidence type="ECO:0000256" key="10">
    <source>
        <dbReference type="ARBA" id="ARBA00047678"/>
    </source>
</evidence>
<evidence type="ECO:0000256" key="4">
    <source>
        <dbReference type="ARBA" id="ARBA00012648"/>
    </source>
</evidence>
<comment type="subunit">
    <text evidence="3">Homotetramer.</text>
</comment>
<dbReference type="SUPFAM" id="SSF52218">
    <property type="entry name" value="Flavoproteins"/>
    <property type="match status" value="1"/>
</dbReference>
<dbReference type="InterPro" id="IPR029039">
    <property type="entry name" value="Flavoprotein-like_sf"/>
</dbReference>
<keyword evidence="7" id="KW-0521">NADP</keyword>
<comment type="cofactor">
    <cofactor evidence="1">
        <name>FMN</name>
        <dbReference type="ChEBI" id="CHEBI:58210"/>
    </cofactor>
</comment>
<dbReference type="InterPro" id="IPR005025">
    <property type="entry name" value="FMN_Rdtase-like_dom"/>
</dbReference>
<evidence type="ECO:0000256" key="7">
    <source>
        <dbReference type="ARBA" id="ARBA00022857"/>
    </source>
</evidence>
<dbReference type="GeneID" id="111010167"/>
<comment type="function">
    <text evidence="12">The enzyme apparently serves as a quinone reductase in connection with conjugation reactions of hydroquinones involved in detoxification pathways.</text>
</comment>
<reference evidence="15" key="1">
    <citation type="submission" date="2025-08" db="UniProtKB">
        <authorList>
            <consortium name="RefSeq"/>
        </authorList>
    </citation>
    <scope>IDENTIFICATION</scope>
    <source>
        <strain evidence="15">OHB3-1</strain>
    </source>
</reference>
<dbReference type="KEGG" id="mcha:111010167"/>
<organism evidence="14 15">
    <name type="scientific">Momordica charantia</name>
    <name type="common">Bitter gourd</name>
    <name type="synonym">Balsam pear</name>
    <dbReference type="NCBI Taxonomy" id="3673"/>
    <lineage>
        <taxon>Eukaryota</taxon>
        <taxon>Viridiplantae</taxon>
        <taxon>Streptophyta</taxon>
        <taxon>Embryophyta</taxon>
        <taxon>Tracheophyta</taxon>
        <taxon>Spermatophyta</taxon>
        <taxon>Magnoliopsida</taxon>
        <taxon>eudicotyledons</taxon>
        <taxon>Gunneridae</taxon>
        <taxon>Pentapetalae</taxon>
        <taxon>rosids</taxon>
        <taxon>fabids</taxon>
        <taxon>Cucurbitales</taxon>
        <taxon>Cucurbitaceae</taxon>
        <taxon>Momordiceae</taxon>
        <taxon>Momordica</taxon>
    </lineage>
</organism>
<evidence type="ECO:0000256" key="2">
    <source>
        <dbReference type="ARBA" id="ARBA00005990"/>
    </source>
</evidence>
<name>A0A6J1CDB6_MOMCH</name>
<evidence type="ECO:0000256" key="11">
    <source>
        <dbReference type="ARBA" id="ARBA00048983"/>
    </source>
</evidence>
<evidence type="ECO:0000259" key="13">
    <source>
        <dbReference type="Pfam" id="PF03358"/>
    </source>
</evidence>
<evidence type="ECO:0000256" key="1">
    <source>
        <dbReference type="ARBA" id="ARBA00001917"/>
    </source>
</evidence>
<dbReference type="AlphaFoldDB" id="A0A6J1CDB6"/>
<dbReference type="FunFam" id="3.40.50.360:FF:000031">
    <property type="entry name" value="NADPH:quinone oxidoreductase"/>
    <property type="match status" value="1"/>
</dbReference>
<keyword evidence="6" id="KW-0288">FMN</keyword>
<evidence type="ECO:0000313" key="14">
    <source>
        <dbReference type="Proteomes" id="UP000504603"/>
    </source>
</evidence>
<evidence type="ECO:0000256" key="12">
    <source>
        <dbReference type="ARBA" id="ARBA00057099"/>
    </source>
</evidence>
<evidence type="ECO:0000313" key="15">
    <source>
        <dbReference type="RefSeq" id="XP_022139197.1"/>
    </source>
</evidence>
<keyword evidence="9" id="KW-0520">NAD</keyword>
<keyword evidence="5" id="KW-0285">Flavoprotein</keyword>
<dbReference type="RefSeq" id="XP_022139197.1">
    <property type="nucleotide sequence ID" value="XM_022283505.1"/>
</dbReference>
<comment type="similarity">
    <text evidence="2">Belongs to the SsuE family.</text>
</comment>
<evidence type="ECO:0000256" key="5">
    <source>
        <dbReference type="ARBA" id="ARBA00022630"/>
    </source>
</evidence>
<dbReference type="OrthoDB" id="68575at2759"/>
<dbReference type="GO" id="GO:0003955">
    <property type="term" value="F:NAD(P)H dehydrogenase (quinone) activity"/>
    <property type="evidence" value="ECO:0007669"/>
    <property type="project" value="UniProtKB-EC"/>
</dbReference>
<sequence>MNGCREYRDQLQFQLQSRAVIWRTMATIPITKPVVKVAALCGSLRKASFNRGLIRAAIEICKDSIEGIEIEYLEVEPLPMLNTDLETPAGFPAVVESFRHQILQADCLLFASPEYNYSIAGPLKNAIDWASRPPNVFAGKAAAIMSAGGGFGGAMAQFHLRQVGVFLDLHFVNKPELHVNAFQPPSKFDDNGDLIDQETNDRLKQLLLSLKNLSLHLQSN</sequence>
<evidence type="ECO:0000256" key="9">
    <source>
        <dbReference type="ARBA" id="ARBA00023027"/>
    </source>
</evidence>
<dbReference type="InterPro" id="IPR050712">
    <property type="entry name" value="NAD(P)H-dep_reductase"/>
</dbReference>